<evidence type="ECO:0000313" key="1">
    <source>
        <dbReference type="EMBL" id="CAF1155617.1"/>
    </source>
</evidence>
<dbReference type="EMBL" id="CAJNOJ010000122">
    <property type="protein sequence ID" value="CAF1155617.1"/>
    <property type="molecule type" value="Genomic_DNA"/>
</dbReference>
<organism evidence="1 2">
    <name type="scientific">Adineta ricciae</name>
    <name type="common">Rotifer</name>
    <dbReference type="NCBI Taxonomy" id="249248"/>
    <lineage>
        <taxon>Eukaryota</taxon>
        <taxon>Metazoa</taxon>
        <taxon>Spiralia</taxon>
        <taxon>Gnathifera</taxon>
        <taxon>Rotifera</taxon>
        <taxon>Eurotatoria</taxon>
        <taxon>Bdelloidea</taxon>
        <taxon>Adinetida</taxon>
        <taxon>Adinetidae</taxon>
        <taxon>Adineta</taxon>
    </lineage>
</organism>
<gene>
    <name evidence="1" type="ORF">EDS130_LOCUS22848</name>
</gene>
<comment type="caution">
    <text evidence="1">The sequence shown here is derived from an EMBL/GenBank/DDBJ whole genome shotgun (WGS) entry which is preliminary data.</text>
</comment>
<dbReference type="Proteomes" id="UP000663852">
    <property type="component" value="Unassembled WGS sequence"/>
</dbReference>
<sequence>MPSSLMVSRLYTKTRIPPFAHVLVQQTKELAIPNQRRHYRGTLPTALITTLLLFMIKLPSYVKRYSH</sequence>
<evidence type="ECO:0000313" key="2">
    <source>
        <dbReference type="Proteomes" id="UP000663852"/>
    </source>
</evidence>
<protein>
    <submittedName>
        <fullName evidence="1">Uncharacterized protein</fullName>
    </submittedName>
</protein>
<proteinExistence type="predicted"/>
<accession>A0A814T1Y2</accession>
<reference evidence="1" key="1">
    <citation type="submission" date="2021-02" db="EMBL/GenBank/DDBJ databases">
        <authorList>
            <person name="Nowell W R."/>
        </authorList>
    </citation>
    <scope>NUCLEOTIDE SEQUENCE</scope>
</reference>
<dbReference type="AlphaFoldDB" id="A0A814T1Y2"/>
<name>A0A814T1Y2_ADIRI</name>